<dbReference type="SUPFAM" id="SSF48230">
    <property type="entry name" value="Chondroitin AC/alginate lyase"/>
    <property type="match status" value="1"/>
</dbReference>
<dbReference type="InterPro" id="IPR031680">
    <property type="entry name" value="Hepar_II_III_N"/>
</dbReference>
<dbReference type="RefSeq" id="WP_167215933.1">
    <property type="nucleotide sequence ID" value="NZ_CP050063.1"/>
</dbReference>
<feature type="domain" description="Heparin-sulfate lyase N-terminal" evidence="6">
    <location>
        <begin position="134"/>
        <end position="281"/>
    </location>
</feature>
<dbReference type="GO" id="GO:0016829">
    <property type="term" value="F:lyase activity"/>
    <property type="evidence" value="ECO:0007669"/>
    <property type="project" value="UniProtKB-KW"/>
</dbReference>
<evidence type="ECO:0000259" key="5">
    <source>
        <dbReference type="Pfam" id="PF07940"/>
    </source>
</evidence>
<dbReference type="GO" id="GO:0042597">
    <property type="term" value="C:periplasmic space"/>
    <property type="evidence" value="ECO:0007669"/>
    <property type="project" value="UniProtKB-SubCell"/>
</dbReference>
<name>A0A6G9AUT0_9BACT</name>
<dbReference type="EMBL" id="CP050063">
    <property type="protein sequence ID" value="QIP16231.1"/>
    <property type="molecule type" value="Genomic_DNA"/>
</dbReference>
<evidence type="ECO:0000256" key="4">
    <source>
        <dbReference type="ARBA" id="ARBA00023239"/>
    </source>
</evidence>
<dbReference type="Proteomes" id="UP000501802">
    <property type="component" value="Chromosome"/>
</dbReference>
<dbReference type="PANTHER" id="PTHR39210">
    <property type="entry name" value="HEPARIN-SULFATE LYASE"/>
    <property type="match status" value="1"/>
</dbReference>
<evidence type="ECO:0000313" key="7">
    <source>
        <dbReference type="EMBL" id="QIP16231.1"/>
    </source>
</evidence>
<dbReference type="InterPro" id="IPR008929">
    <property type="entry name" value="Chondroitin_lyas"/>
</dbReference>
<keyword evidence="3" id="KW-0574">Periplasm</keyword>
<dbReference type="Pfam" id="PF07940">
    <property type="entry name" value="Hepar_II_III_C"/>
    <property type="match status" value="1"/>
</dbReference>
<keyword evidence="2" id="KW-0732">Signal</keyword>
<protein>
    <submittedName>
        <fullName evidence="7">Heparinase</fullName>
    </submittedName>
</protein>
<evidence type="ECO:0000256" key="2">
    <source>
        <dbReference type="ARBA" id="ARBA00022729"/>
    </source>
</evidence>
<evidence type="ECO:0000256" key="1">
    <source>
        <dbReference type="ARBA" id="ARBA00004418"/>
    </source>
</evidence>
<evidence type="ECO:0000259" key="6">
    <source>
        <dbReference type="Pfam" id="PF16889"/>
    </source>
</evidence>
<keyword evidence="4" id="KW-0456">Lyase</keyword>
<sequence>MSKIGLIWRTVRYLRARQIVYQLVNRLRKRPKLRLPKQAPSGHFLAVPAVDKPVSYRDGTFTFLNQPVLFASAIDWNYAQNGKLWTYNLNYFDYLNQASPGLTAKEGQRLIRGFITHTDSLNDGLEPYPTSLRIINWMQFLSRHQIQDDDIEIHLFAQIDLLNKRLEYHLAGNHLLENGFALLLGALYFKQKHWFRRASKLVRQELAIQILADGAHDERSPMYHQLLLDRLLDVLIALQVNSWHNDASLVEFLAGISTKMLDWLKAVTFANGDVPLVNDAAFGIAPTSAQILAKAQRLPFREKSKRAEMLISSLPAGSQTGQDSGYLMYRWPHFELFVDAGAVGPDHQPGHAHADTFSFVLHVDGKPVIVDSGTSTYQIGPRRTWERSTAAHNTVEISGYDSSEVWGGFRVGRRAYVTTRRESDVGISAHHDGYTNIGITHVRAWHTESLKFSILDRIIGHKSDCETRLSYVARLHFHPDVLVRSYTDHVMAGPIAIRFLSDTRPKLVLKPYLLADGFNKLRPGHCLEITFTNYLNTIVTYNE</sequence>
<proteinExistence type="predicted"/>
<accession>A0A6G9AUT0</accession>
<evidence type="ECO:0000256" key="3">
    <source>
        <dbReference type="ARBA" id="ARBA00022764"/>
    </source>
</evidence>
<comment type="subcellular location">
    <subcellularLocation>
        <location evidence="1">Periplasm</location>
    </subcellularLocation>
</comment>
<feature type="domain" description="Heparinase II/III-like C-terminal" evidence="5">
    <location>
        <begin position="317"/>
        <end position="493"/>
    </location>
</feature>
<dbReference type="Gene3D" id="1.50.10.100">
    <property type="entry name" value="Chondroitin AC/alginate lyase"/>
    <property type="match status" value="1"/>
</dbReference>
<dbReference type="Gene3D" id="2.70.98.70">
    <property type="match status" value="1"/>
</dbReference>
<organism evidence="7 8">
    <name type="scientific">Spirosoma aureum</name>
    <dbReference type="NCBI Taxonomy" id="2692134"/>
    <lineage>
        <taxon>Bacteria</taxon>
        <taxon>Pseudomonadati</taxon>
        <taxon>Bacteroidota</taxon>
        <taxon>Cytophagia</taxon>
        <taxon>Cytophagales</taxon>
        <taxon>Cytophagaceae</taxon>
        <taxon>Spirosoma</taxon>
    </lineage>
</organism>
<dbReference type="Pfam" id="PF16889">
    <property type="entry name" value="Hepar_II_III_N"/>
    <property type="match status" value="1"/>
</dbReference>
<dbReference type="PANTHER" id="PTHR39210:SF1">
    <property type="entry name" value="HEPARIN-SULFATE LYASE"/>
    <property type="match status" value="1"/>
</dbReference>
<reference evidence="7 8" key="1">
    <citation type="submission" date="2020-03" db="EMBL/GenBank/DDBJ databases">
        <authorList>
            <person name="Kim M.K."/>
        </authorList>
    </citation>
    <scope>NUCLEOTIDE SEQUENCE [LARGE SCALE GENOMIC DNA]</scope>
    <source>
        <strain evidence="7 8">BT328</strain>
    </source>
</reference>
<dbReference type="InterPro" id="IPR012480">
    <property type="entry name" value="Hepar_II_III_C"/>
</dbReference>
<evidence type="ECO:0000313" key="8">
    <source>
        <dbReference type="Proteomes" id="UP000501802"/>
    </source>
</evidence>
<dbReference type="KEGG" id="spib:G8759_28110"/>
<keyword evidence="8" id="KW-1185">Reference proteome</keyword>
<dbReference type="AlphaFoldDB" id="A0A6G9AUT0"/>
<gene>
    <name evidence="7" type="ORF">G8759_28110</name>
</gene>